<dbReference type="SUPFAM" id="SSF52075">
    <property type="entry name" value="Outer arm dynein light chain 1"/>
    <property type="match status" value="1"/>
</dbReference>
<evidence type="ECO:0000256" key="1">
    <source>
        <dbReference type="ARBA" id="ARBA00022614"/>
    </source>
</evidence>
<feature type="compositionally biased region" description="Low complexity" evidence="3">
    <location>
        <begin position="385"/>
        <end position="396"/>
    </location>
</feature>
<keyword evidence="5" id="KW-1185">Reference proteome</keyword>
<dbReference type="Pfam" id="PF13855">
    <property type="entry name" value="LRR_8"/>
    <property type="match status" value="1"/>
</dbReference>
<keyword evidence="2" id="KW-0677">Repeat</keyword>
<dbReference type="Proteomes" id="UP000736335">
    <property type="component" value="Unassembled WGS sequence"/>
</dbReference>
<dbReference type="Pfam" id="PF10428">
    <property type="entry name" value="SOG2"/>
    <property type="match status" value="1"/>
</dbReference>
<feature type="compositionally biased region" description="Low complexity" evidence="3">
    <location>
        <begin position="745"/>
        <end position="766"/>
    </location>
</feature>
<sequence length="1012" mass="109594">MSHASSSPRSPRPKPANQTPGVSLSPEHISGAQHKSTDNGATLDLSHKNIRQISEEVAHELVALGHTNPNEDAFGPVSRLALGFNRLATLPTAFTLLAHVRYLNLKGNAFTSFPDPVTTMPALEVLDLSRNKIRSLPKQPGSLSNLRVFSLSKNKISVLPIYITQFRSLRILKVDQNPFEYPPISVMVPKGDLKDHKYMESWIESVKQWLREDSSPARRSSMDSTASEQKLEFRSPILQSSVSFLTADEKFHSFDLTTHSRTTSVDSDNSAYSAIEASPQMPFLPSNGLVARGSGLGRPPRLNLSPVPSFIPTAAHTESPTSPAHYLPTPDGSVSSEEDTAKIFGVNQPQQHARNASYAAGSKLPRPSLAAKKSLPDMRLAMPQSTSTTPALPLSTGAPLLAKTTVPPRDLPSRSPSRQDSGFSEGRSDSVRTSTDTVVMPPPIADRPPSVTSIDAERNSYFRRLSTLPPSTICKSVPRSLLTLVDAARGILFAVSQVYQSLQHYTVYAIDERLSAVLLKVLDPASHYMLSLINALDRFDATSRRSVPSPSVCRAVVESCRDTVSIFIKAMGVLSLQLKVLATGDDIRYTRQLLLVLYGATAEVSNSWQSIFPYMEEVEPLLRERPPPSSSKLPPHQATPASRSVSPHIPFGSPASHPPSSFMPSPRLILRSHSAQPPGVESERSRMMRRHAGSFSSKDVEIGKMLPSYMDPLPITPRIPRNTSNLSINPGISGYRRSWGEHSRQNSQSSMVASSSSSTASSPSIPSKHHMQDPPSSSSTLLDNEAVEAMKVAVDIAPSVWETMETLVGDVVSAKFNISEALASAKVLTKRLRDNIKAVREFDPTADRKALRDDATVFAKTVILLCNVFKNHGAERPLPSDLRTNMIVLMNATEESVMLLHVSSFSPSTNRPYSPLISGGSGFGLSTPGFGASSSPSLTTGGSGDDMREFKLGSGITTTRHALQSNTARPGLYNSGAAGLRGQAPYQGFKVPSFTRVDSKGRYGGLTSGDES</sequence>
<feature type="region of interest" description="Disordered" evidence="3">
    <location>
        <begin position="346"/>
        <end position="368"/>
    </location>
</feature>
<name>A0A9P6HNP6_9AGAM</name>
<dbReference type="PROSITE" id="PS51450">
    <property type="entry name" value="LRR"/>
    <property type="match status" value="1"/>
</dbReference>
<organism evidence="4 5">
    <name type="scientific">Thelephora terrestris</name>
    <dbReference type="NCBI Taxonomy" id="56493"/>
    <lineage>
        <taxon>Eukaryota</taxon>
        <taxon>Fungi</taxon>
        <taxon>Dikarya</taxon>
        <taxon>Basidiomycota</taxon>
        <taxon>Agaricomycotina</taxon>
        <taxon>Agaricomycetes</taxon>
        <taxon>Thelephorales</taxon>
        <taxon>Thelephoraceae</taxon>
        <taxon>Thelephora</taxon>
    </lineage>
</organism>
<dbReference type="InterPro" id="IPR050216">
    <property type="entry name" value="LRR_domain-containing"/>
</dbReference>
<dbReference type="InterPro" id="IPR003591">
    <property type="entry name" value="Leu-rich_rpt_typical-subtyp"/>
</dbReference>
<dbReference type="SMART" id="SM00369">
    <property type="entry name" value="LRR_TYP"/>
    <property type="match status" value="3"/>
</dbReference>
<dbReference type="GO" id="GO:0005737">
    <property type="term" value="C:cytoplasm"/>
    <property type="evidence" value="ECO:0007669"/>
    <property type="project" value="TreeGrafter"/>
</dbReference>
<dbReference type="AlphaFoldDB" id="A0A9P6HNP6"/>
<feature type="region of interest" description="Disordered" evidence="3">
    <location>
        <begin position="1"/>
        <end position="42"/>
    </location>
</feature>
<dbReference type="InterPro" id="IPR019487">
    <property type="entry name" value="RAM_signalling_pathway_SOG2"/>
</dbReference>
<evidence type="ECO:0000313" key="5">
    <source>
        <dbReference type="Proteomes" id="UP000736335"/>
    </source>
</evidence>
<dbReference type="Gene3D" id="3.80.10.10">
    <property type="entry name" value="Ribonuclease Inhibitor"/>
    <property type="match status" value="1"/>
</dbReference>
<dbReference type="InterPro" id="IPR032675">
    <property type="entry name" value="LRR_dom_sf"/>
</dbReference>
<evidence type="ECO:0000256" key="3">
    <source>
        <dbReference type="SAM" id="MobiDB-lite"/>
    </source>
</evidence>
<proteinExistence type="predicted"/>
<evidence type="ECO:0000313" key="4">
    <source>
        <dbReference type="EMBL" id="KAF9791189.1"/>
    </source>
</evidence>
<dbReference type="PANTHER" id="PTHR48051:SF1">
    <property type="entry name" value="RAS SUPPRESSOR PROTEIN 1"/>
    <property type="match status" value="1"/>
</dbReference>
<protein>
    <submittedName>
        <fullName evidence="4">RAM signaling pathway protein-domain-containing protein</fullName>
    </submittedName>
</protein>
<gene>
    <name evidence="4" type="ORF">BJ322DRAFT_433741</name>
</gene>
<dbReference type="PANTHER" id="PTHR48051">
    <property type="match status" value="1"/>
</dbReference>
<dbReference type="EMBL" id="WIUZ02000002">
    <property type="protein sequence ID" value="KAF9791189.1"/>
    <property type="molecule type" value="Genomic_DNA"/>
</dbReference>
<evidence type="ECO:0000256" key="2">
    <source>
        <dbReference type="ARBA" id="ARBA00022737"/>
    </source>
</evidence>
<reference evidence="4" key="2">
    <citation type="submission" date="2020-11" db="EMBL/GenBank/DDBJ databases">
        <authorList>
            <consortium name="DOE Joint Genome Institute"/>
            <person name="Kuo A."/>
            <person name="Miyauchi S."/>
            <person name="Kiss E."/>
            <person name="Drula E."/>
            <person name="Kohler A."/>
            <person name="Sanchez-Garcia M."/>
            <person name="Andreopoulos B."/>
            <person name="Barry K.W."/>
            <person name="Bonito G."/>
            <person name="Buee M."/>
            <person name="Carver A."/>
            <person name="Chen C."/>
            <person name="Cichocki N."/>
            <person name="Clum A."/>
            <person name="Culley D."/>
            <person name="Crous P.W."/>
            <person name="Fauchery L."/>
            <person name="Girlanda M."/>
            <person name="Hayes R."/>
            <person name="Keri Z."/>
            <person name="Labutti K."/>
            <person name="Lipzen A."/>
            <person name="Lombard V."/>
            <person name="Magnuson J."/>
            <person name="Maillard F."/>
            <person name="Morin E."/>
            <person name="Murat C."/>
            <person name="Nolan M."/>
            <person name="Ohm R."/>
            <person name="Pangilinan J."/>
            <person name="Pereira M."/>
            <person name="Perotto S."/>
            <person name="Peter M."/>
            <person name="Riley R."/>
            <person name="Sitrit Y."/>
            <person name="Stielow B."/>
            <person name="Szollosi G."/>
            <person name="Zifcakova L."/>
            <person name="Stursova M."/>
            <person name="Spatafora J.W."/>
            <person name="Tedersoo L."/>
            <person name="Vaario L.-M."/>
            <person name="Yamada A."/>
            <person name="Yan M."/>
            <person name="Wang P."/>
            <person name="Xu J."/>
            <person name="Bruns T."/>
            <person name="Baldrian P."/>
            <person name="Vilgalys R."/>
            <person name="Henrissat B."/>
            <person name="Grigoriev I.V."/>
            <person name="Hibbett D."/>
            <person name="Nagy L.G."/>
            <person name="Martin F.M."/>
        </authorList>
    </citation>
    <scope>NUCLEOTIDE SEQUENCE</scope>
    <source>
        <strain evidence="4">UH-Tt-Lm1</strain>
    </source>
</reference>
<keyword evidence="1" id="KW-0433">Leucine-rich repeat</keyword>
<feature type="region of interest" description="Disordered" evidence="3">
    <location>
        <begin position="623"/>
        <end position="695"/>
    </location>
</feature>
<comment type="caution">
    <text evidence="4">The sequence shown here is derived from an EMBL/GenBank/DDBJ whole genome shotgun (WGS) entry which is preliminary data.</text>
</comment>
<accession>A0A9P6HNP6</accession>
<reference evidence="4" key="1">
    <citation type="journal article" date="2020" name="Nat. Commun.">
        <title>Large-scale genome sequencing of mycorrhizal fungi provides insights into the early evolution of symbiotic traits.</title>
        <authorList>
            <person name="Miyauchi S."/>
            <person name="Kiss E."/>
            <person name="Kuo A."/>
            <person name="Drula E."/>
            <person name="Kohler A."/>
            <person name="Sanchez-Garcia M."/>
            <person name="Morin E."/>
            <person name="Andreopoulos B."/>
            <person name="Barry K.W."/>
            <person name="Bonito G."/>
            <person name="Buee M."/>
            <person name="Carver A."/>
            <person name="Chen C."/>
            <person name="Cichocki N."/>
            <person name="Clum A."/>
            <person name="Culley D."/>
            <person name="Crous P.W."/>
            <person name="Fauchery L."/>
            <person name="Girlanda M."/>
            <person name="Hayes R.D."/>
            <person name="Keri Z."/>
            <person name="LaButti K."/>
            <person name="Lipzen A."/>
            <person name="Lombard V."/>
            <person name="Magnuson J."/>
            <person name="Maillard F."/>
            <person name="Murat C."/>
            <person name="Nolan M."/>
            <person name="Ohm R.A."/>
            <person name="Pangilinan J."/>
            <person name="Pereira M.F."/>
            <person name="Perotto S."/>
            <person name="Peter M."/>
            <person name="Pfister S."/>
            <person name="Riley R."/>
            <person name="Sitrit Y."/>
            <person name="Stielow J.B."/>
            <person name="Szollosi G."/>
            <person name="Zifcakova L."/>
            <person name="Stursova M."/>
            <person name="Spatafora J.W."/>
            <person name="Tedersoo L."/>
            <person name="Vaario L.M."/>
            <person name="Yamada A."/>
            <person name="Yan M."/>
            <person name="Wang P."/>
            <person name="Xu J."/>
            <person name="Bruns T."/>
            <person name="Baldrian P."/>
            <person name="Vilgalys R."/>
            <person name="Dunand C."/>
            <person name="Henrissat B."/>
            <person name="Grigoriev I.V."/>
            <person name="Hibbett D."/>
            <person name="Nagy L.G."/>
            <person name="Martin F.M."/>
        </authorList>
    </citation>
    <scope>NUCLEOTIDE SEQUENCE</scope>
    <source>
        <strain evidence="4">UH-Tt-Lm1</strain>
    </source>
</reference>
<feature type="region of interest" description="Disordered" evidence="3">
    <location>
        <begin position="736"/>
        <end position="780"/>
    </location>
</feature>
<dbReference type="OrthoDB" id="1394818at2759"/>
<dbReference type="InterPro" id="IPR001611">
    <property type="entry name" value="Leu-rich_rpt"/>
</dbReference>
<feature type="region of interest" description="Disordered" evidence="3">
    <location>
        <begin position="381"/>
        <end position="452"/>
    </location>
</feature>